<name>A0AAI9UBE6_9PEZI</name>
<accession>A0AAI9UBE6</accession>
<feature type="compositionally biased region" description="Low complexity" evidence="1">
    <location>
        <begin position="129"/>
        <end position="140"/>
    </location>
</feature>
<keyword evidence="2" id="KW-0812">Transmembrane</keyword>
<feature type="compositionally biased region" description="Polar residues" evidence="1">
    <location>
        <begin position="194"/>
        <end position="228"/>
    </location>
</feature>
<feature type="compositionally biased region" description="Low complexity" evidence="1">
    <location>
        <begin position="291"/>
        <end position="300"/>
    </location>
</feature>
<evidence type="ECO:0000313" key="4">
    <source>
        <dbReference type="Proteomes" id="UP001239795"/>
    </source>
</evidence>
<organism evidence="3 4">
    <name type="scientific">Colletotrichum melonis</name>
    <dbReference type="NCBI Taxonomy" id="1209925"/>
    <lineage>
        <taxon>Eukaryota</taxon>
        <taxon>Fungi</taxon>
        <taxon>Dikarya</taxon>
        <taxon>Ascomycota</taxon>
        <taxon>Pezizomycotina</taxon>
        <taxon>Sordariomycetes</taxon>
        <taxon>Hypocreomycetidae</taxon>
        <taxon>Glomerellales</taxon>
        <taxon>Glomerellaceae</taxon>
        <taxon>Colletotrichum</taxon>
        <taxon>Colletotrichum acutatum species complex</taxon>
    </lineage>
</organism>
<evidence type="ECO:0008006" key="5">
    <source>
        <dbReference type="Google" id="ProtNLM"/>
    </source>
</evidence>
<feature type="non-terminal residue" evidence="3">
    <location>
        <position position="1"/>
    </location>
</feature>
<reference evidence="3 4" key="1">
    <citation type="submission" date="2016-10" db="EMBL/GenBank/DDBJ databases">
        <title>The genome sequence of Colletotrichum fioriniae PJ7.</title>
        <authorList>
            <person name="Baroncelli R."/>
        </authorList>
    </citation>
    <scope>NUCLEOTIDE SEQUENCE [LARGE SCALE GENOMIC DNA]</scope>
    <source>
        <strain evidence="3">Col 31</strain>
    </source>
</reference>
<feature type="compositionally biased region" description="Polar residues" evidence="1">
    <location>
        <begin position="315"/>
        <end position="328"/>
    </location>
</feature>
<evidence type="ECO:0000256" key="1">
    <source>
        <dbReference type="SAM" id="MobiDB-lite"/>
    </source>
</evidence>
<feature type="compositionally biased region" description="Basic and acidic residues" evidence="1">
    <location>
        <begin position="660"/>
        <end position="672"/>
    </location>
</feature>
<feature type="region of interest" description="Disordered" evidence="1">
    <location>
        <begin position="642"/>
        <end position="675"/>
    </location>
</feature>
<keyword evidence="4" id="KW-1185">Reference proteome</keyword>
<keyword evidence="2" id="KW-0472">Membrane</keyword>
<dbReference type="Proteomes" id="UP001239795">
    <property type="component" value="Unassembled WGS sequence"/>
</dbReference>
<feature type="transmembrane region" description="Helical" evidence="2">
    <location>
        <begin position="728"/>
        <end position="747"/>
    </location>
</feature>
<proteinExistence type="predicted"/>
<dbReference type="AlphaFoldDB" id="A0AAI9UBE6"/>
<evidence type="ECO:0000313" key="3">
    <source>
        <dbReference type="EMBL" id="KAK1455224.1"/>
    </source>
</evidence>
<gene>
    <name evidence="3" type="ORF">CMEL01_03984</name>
</gene>
<feature type="compositionally biased region" description="Polar residues" evidence="1">
    <location>
        <begin position="263"/>
        <end position="282"/>
    </location>
</feature>
<protein>
    <recommendedName>
        <fullName evidence="5">Acetylserotonin methytransferase-like protein</fullName>
    </recommendedName>
</protein>
<keyword evidence="2" id="KW-1133">Transmembrane helix</keyword>
<comment type="caution">
    <text evidence="3">The sequence shown here is derived from an EMBL/GenBank/DDBJ whole genome shotgun (WGS) entry which is preliminary data.</text>
</comment>
<feature type="region of interest" description="Disordered" evidence="1">
    <location>
        <begin position="118"/>
        <end position="329"/>
    </location>
</feature>
<dbReference type="EMBL" id="MLGG01000024">
    <property type="protein sequence ID" value="KAK1455224.1"/>
    <property type="molecule type" value="Genomic_DNA"/>
</dbReference>
<feature type="region of interest" description="Disordered" evidence="1">
    <location>
        <begin position="342"/>
        <end position="370"/>
    </location>
</feature>
<sequence>ARRPCTVGILANPQKPHAQRKHQGRSEFNKINRVTSQFGELSQWHEVSRRTNPARLSLTTLVSAPRMQCDCLADWPSLQPFTIYFRLPISTTTILSPLPAAPPSSLWLHGSPTHRGLSVEKPSAYTGLPPSMSSSTQPPSGGYSLFPNPNSKPPTIRRPASRTRRSESRERPRAVSPESVHHVDQASPPRHGRQTPQQRVQTPVERSQTPQSIRQAPSGEQQQYQHPSPRSRELPALPPPSATEASPIQRPPPVADIPPRSDTAFSQAHTLVRNNSTRSRSSIAKLPFPEEPSSSSQEQPTLRSIFPQYNPERPLNQQDYFPTQTSPTHIPRAVINRTTWYPNPQEAEGQNDQHRSPPMRSPLSGGSAQRWPRRQIEPPIIPSVSSNEHMKSLWKVSNGWKAPPSEGRVYCMKLSQEKDAPVYTLSSTSQPFYNIRLDPTSASAYVTLSRHDPAKVYKAPNPMASSSASSILSGVVGHKDSSNNGKGAESKHWQEVLTTTLEEESRKHPPNDGLVALLYPLAAAKMALDKPGDMNAIMTAETECARLVWDEDSRSHFLVHPALATPFCVTIERSPAWSRVEYTLEHHESPQHLAKLTRDGTGGGYLEVDTAIAAKIDSFFIVDVAVAALMLVAAADEKNTKVETFEPPPAPHDPVGGSGRDSRLSKREEKKRAAAAARRGKMEEFEIDVESQDSSFAKLEQVGKETRDRLPWPLRALFKVVAGLFKCLVWLLTIGFKALAAIVKGLARCVGVKSK</sequence>
<feature type="compositionally biased region" description="Basic and acidic residues" evidence="1">
    <location>
        <begin position="164"/>
        <end position="184"/>
    </location>
</feature>
<evidence type="ECO:0000256" key="2">
    <source>
        <dbReference type="SAM" id="Phobius"/>
    </source>
</evidence>